<evidence type="ECO:0000259" key="3">
    <source>
        <dbReference type="PROSITE" id="PS50966"/>
    </source>
</evidence>
<dbReference type="GO" id="GO:0008270">
    <property type="term" value="F:zinc ion binding"/>
    <property type="evidence" value="ECO:0007669"/>
    <property type="project" value="UniProtKB-KW"/>
</dbReference>
<reference evidence="4 5" key="1">
    <citation type="submission" date="2020-07" db="EMBL/GenBank/DDBJ databases">
        <authorList>
            <person name="Cui H."/>
        </authorList>
    </citation>
    <scope>NUCLEOTIDE SEQUENCE [LARGE SCALE GENOMIC DNA]</scope>
    <source>
        <strain evidence="4 5">YPL8</strain>
    </source>
</reference>
<keyword evidence="1" id="KW-0863">Zinc-finger</keyword>
<dbReference type="GeneID" id="56032217"/>
<feature type="region of interest" description="Disordered" evidence="2">
    <location>
        <begin position="1"/>
        <end position="25"/>
    </location>
</feature>
<evidence type="ECO:0000313" key="4">
    <source>
        <dbReference type="EMBL" id="QLG47876.1"/>
    </source>
</evidence>
<gene>
    <name evidence="4" type="ORF">HYG82_02960</name>
</gene>
<dbReference type="KEGG" id="haly:HYG82_02960"/>
<keyword evidence="1" id="KW-0862">Zinc</keyword>
<dbReference type="OrthoDB" id="142306at2157"/>
<name>A0A7D5KBJ6_9EURY</name>
<dbReference type="PROSITE" id="PS50966">
    <property type="entry name" value="ZF_SWIM"/>
    <property type="match status" value="1"/>
</dbReference>
<sequence>MAAAESAHDPTAGIDEATLTRDRRGAEQSMGIWPIADGLWGVGTGAGTEYSEYLVDLKEGRCTCDDWRYRGVPGSGQIARCKHASRILQATGRIELPVDADPSPELEAQRSRWSE</sequence>
<dbReference type="AlphaFoldDB" id="A0A7D5KBJ6"/>
<protein>
    <submittedName>
        <fullName evidence="4">SWIM zinc finger family protein</fullName>
    </submittedName>
</protein>
<dbReference type="InterPro" id="IPR007527">
    <property type="entry name" value="Znf_SWIM"/>
</dbReference>
<dbReference type="RefSeq" id="WP_179259618.1">
    <property type="nucleotide sequence ID" value="NZ_CP058601.1"/>
</dbReference>
<dbReference type="EMBL" id="CP058601">
    <property type="protein sequence ID" value="QLG47876.1"/>
    <property type="molecule type" value="Genomic_DNA"/>
</dbReference>
<feature type="region of interest" description="Disordered" evidence="2">
    <location>
        <begin position="96"/>
        <end position="115"/>
    </location>
</feature>
<feature type="domain" description="SWIM-type" evidence="3">
    <location>
        <begin position="53"/>
        <end position="92"/>
    </location>
</feature>
<keyword evidence="5" id="KW-1185">Reference proteome</keyword>
<evidence type="ECO:0000256" key="1">
    <source>
        <dbReference type="PROSITE-ProRule" id="PRU00325"/>
    </source>
</evidence>
<keyword evidence="1" id="KW-0479">Metal-binding</keyword>
<dbReference type="Proteomes" id="UP000509241">
    <property type="component" value="Chromosome"/>
</dbReference>
<proteinExistence type="predicted"/>
<organism evidence="4 5">
    <name type="scientific">Natrinema halophilum</name>
    <dbReference type="NCBI Taxonomy" id="1699371"/>
    <lineage>
        <taxon>Archaea</taxon>
        <taxon>Methanobacteriati</taxon>
        <taxon>Methanobacteriota</taxon>
        <taxon>Stenosarchaea group</taxon>
        <taxon>Halobacteria</taxon>
        <taxon>Halobacteriales</taxon>
        <taxon>Natrialbaceae</taxon>
        <taxon>Natrinema</taxon>
    </lineage>
</organism>
<evidence type="ECO:0000256" key="2">
    <source>
        <dbReference type="SAM" id="MobiDB-lite"/>
    </source>
</evidence>
<accession>A0A7D5KBJ6</accession>
<evidence type="ECO:0000313" key="5">
    <source>
        <dbReference type="Proteomes" id="UP000509241"/>
    </source>
</evidence>